<accession>A0A6J7JJ31</accession>
<feature type="transmembrane region" description="Helical" evidence="6">
    <location>
        <begin position="52"/>
        <end position="83"/>
    </location>
</feature>
<feature type="transmembrane region" description="Helical" evidence="6">
    <location>
        <begin position="167"/>
        <end position="191"/>
    </location>
</feature>
<name>A0A6J7JJ31_9ZZZZ</name>
<dbReference type="Gene3D" id="1.20.1740.10">
    <property type="entry name" value="Amino acid/polyamine transporter I"/>
    <property type="match status" value="1"/>
</dbReference>
<keyword evidence="5 6" id="KW-0472">Membrane</keyword>
<gene>
    <name evidence="7" type="ORF">UFOPK3773_00995</name>
</gene>
<keyword evidence="2" id="KW-1003">Cell membrane</keyword>
<proteinExistence type="predicted"/>
<feature type="transmembrane region" description="Helical" evidence="6">
    <location>
        <begin position="211"/>
        <end position="233"/>
    </location>
</feature>
<feature type="transmembrane region" description="Helical" evidence="6">
    <location>
        <begin position="423"/>
        <end position="444"/>
    </location>
</feature>
<dbReference type="PANTHER" id="PTHR42770:SF7">
    <property type="entry name" value="MEMBRANE PROTEIN"/>
    <property type="match status" value="1"/>
</dbReference>
<feature type="transmembrane region" description="Helical" evidence="6">
    <location>
        <begin position="311"/>
        <end position="330"/>
    </location>
</feature>
<keyword evidence="3 6" id="KW-0812">Transmembrane</keyword>
<feature type="transmembrane region" description="Helical" evidence="6">
    <location>
        <begin position="362"/>
        <end position="385"/>
    </location>
</feature>
<evidence type="ECO:0000256" key="2">
    <source>
        <dbReference type="ARBA" id="ARBA00022475"/>
    </source>
</evidence>
<dbReference type="GO" id="GO:0005886">
    <property type="term" value="C:plasma membrane"/>
    <property type="evidence" value="ECO:0007669"/>
    <property type="project" value="UniProtKB-SubCell"/>
</dbReference>
<dbReference type="PANTHER" id="PTHR42770">
    <property type="entry name" value="AMINO ACID TRANSPORTER-RELATED"/>
    <property type="match status" value="1"/>
</dbReference>
<dbReference type="GO" id="GO:0022857">
    <property type="term" value="F:transmembrane transporter activity"/>
    <property type="evidence" value="ECO:0007669"/>
    <property type="project" value="InterPro"/>
</dbReference>
<evidence type="ECO:0000313" key="7">
    <source>
        <dbReference type="EMBL" id="CAB4943568.1"/>
    </source>
</evidence>
<evidence type="ECO:0000256" key="4">
    <source>
        <dbReference type="ARBA" id="ARBA00022989"/>
    </source>
</evidence>
<dbReference type="EMBL" id="CAFBNF010000098">
    <property type="protein sequence ID" value="CAB4943568.1"/>
    <property type="molecule type" value="Genomic_DNA"/>
</dbReference>
<dbReference type="PIRSF" id="PIRSF006060">
    <property type="entry name" value="AA_transporter"/>
    <property type="match status" value="1"/>
</dbReference>
<feature type="transmembrane region" description="Helical" evidence="6">
    <location>
        <begin position="456"/>
        <end position="478"/>
    </location>
</feature>
<keyword evidence="4 6" id="KW-1133">Transmembrane helix</keyword>
<reference evidence="7" key="1">
    <citation type="submission" date="2020-05" db="EMBL/GenBank/DDBJ databases">
        <authorList>
            <person name="Chiriac C."/>
            <person name="Salcher M."/>
            <person name="Ghai R."/>
            <person name="Kavagutti S V."/>
        </authorList>
    </citation>
    <scope>NUCLEOTIDE SEQUENCE</scope>
</reference>
<organism evidence="7">
    <name type="scientific">freshwater metagenome</name>
    <dbReference type="NCBI Taxonomy" id="449393"/>
    <lineage>
        <taxon>unclassified sequences</taxon>
        <taxon>metagenomes</taxon>
        <taxon>ecological metagenomes</taxon>
    </lineage>
</organism>
<dbReference type="InterPro" id="IPR050367">
    <property type="entry name" value="APC_superfamily"/>
</dbReference>
<sequence>MPDPTSTSTSTEPDGVPVADVRSMRHGFSMGGASALAFSVIRPLGSFTNVPLMIAAAGLAGWLAALLILVVMLVVTAVFGALASRWPLEGSVAAWSRQLLGARVGLMTGWLYLCTYVLYMGLLAYFDAQRLLFLVGASAPTWLQGAGAALAVIAVSTIVNGLGRRVLSVLLVVCVAISVIACAVYSTLLLGHAQRGFFDLFQAPLGGSLDWNWLVGPFLIALAWATANTMRGFELPADVAEEIREPRVNVRRAMAWALIVGGALVLYSMIALALAVPAASSVSTSMTQNPYAAAIGTVMQSALGEGSARPFAALQIIATFVAIAVCQLAASRTLWTMARDREVPCYHWLVGLTSRNRMPMRALTLIGIATFVLILIAPDFTAFVLGGASGLAFLLAFIVSLVGLLVALRRGTWQTGSWSTGRWLGPVTVVGVVVLAALAINLAWPRQQLFGAGLQAWRPLIILAAIVIAGVILMVWAFRDGSIHVRNHGHVDRDLHERIELAHTGTCSVCHRTLAEGEEVFWNPEAHVTICVACDEDVVV</sequence>
<dbReference type="InterPro" id="IPR002293">
    <property type="entry name" value="AA/rel_permease1"/>
</dbReference>
<dbReference type="AlphaFoldDB" id="A0A6J7JJ31"/>
<evidence type="ECO:0000256" key="6">
    <source>
        <dbReference type="SAM" id="Phobius"/>
    </source>
</evidence>
<dbReference type="Pfam" id="PF13520">
    <property type="entry name" value="AA_permease_2"/>
    <property type="match status" value="1"/>
</dbReference>
<evidence type="ECO:0000256" key="1">
    <source>
        <dbReference type="ARBA" id="ARBA00004651"/>
    </source>
</evidence>
<feature type="transmembrane region" description="Helical" evidence="6">
    <location>
        <begin position="254"/>
        <end position="276"/>
    </location>
</feature>
<comment type="subcellular location">
    <subcellularLocation>
        <location evidence="1">Cell membrane</location>
        <topology evidence="1">Multi-pass membrane protein</topology>
    </subcellularLocation>
</comment>
<evidence type="ECO:0000256" key="3">
    <source>
        <dbReference type="ARBA" id="ARBA00022692"/>
    </source>
</evidence>
<feature type="transmembrane region" description="Helical" evidence="6">
    <location>
        <begin position="104"/>
        <end position="126"/>
    </location>
</feature>
<feature type="transmembrane region" description="Helical" evidence="6">
    <location>
        <begin position="391"/>
        <end position="411"/>
    </location>
</feature>
<evidence type="ECO:0000256" key="5">
    <source>
        <dbReference type="ARBA" id="ARBA00023136"/>
    </source>
</evidence>
<feature type="transmembrane region" description="Helical" evidence="6">
    <location>
        <begin position="132"/>
        <end position="155"/>
    </location>
</feature>
<protein>
    <submittedName>
        <fullName evidence="7">Unannotated protein</fullName>
    </submittedName>
</protein>